<dbReference type="RefSeq" id="WP_340272052.1">
    <property type="nucleotide sequence ID" value="NZ_JBAKIA010000001.1"/>
</dbReference>
<dbReference type="InterPro" id="IPR013324">
    <property type="entry name" value="RNA_pol_sigma_r3/r4-like"/>
</dbReference>
<dbReference type="SUPFAM" id="SSF88659">
    <property type="entry name" value="Sigma3 and sigma4 domains of RNA polymerase sigma factors"/>
    <property type="match status" value="1"/>
</dbReference>
<dbReference type="InterPro" id="IPR014284">
    <property type="entry name" value="RNA_pol_sigma-70_dom"/>
</dbReference>
<dbReference type="Pfam" id="PF04542">
    <property type="entry name" value="Sigma70_r2"/>
    <property type="match status" value="1"/>
</dbReference>
<dbReference type="PROSITE" id="PS01063">
    <property type="entry name" value="SIGMA70_ECF"/>
    <property type="match status" value="1"/>
</dbReference>
<keyword evidence="10" id="KW-1185">Reference proteome</keyword>
<dbReference type="PANTHER" id="PTHR43133">
    <property type="entry name" value="RNA POLYMERASE ECF-TYPE SIGMA FACTO"/>
    <property type="match status" value="1"/>
</dbReference>
<protein>
    <recommendedName>
        <fullName evidence="6">RNA polymerase sigma factor</fullName>
    </recommendedName>
</protein>
<proteinExistence type="inferred from homology"/>
<evidence type="ECO:0000259" key="8">
    <source>
        <dbReference type="Pfam" id="PF08281"/>
    </source>
</evidence>
<evidence type="ECO:0000256" key="6">
    <source>
        <dbReference type="RuleBase" id="RU000716"/>
    </source>
</evidence>
<dbReference type="EMBL" id="JBAKIA010000001">
    <property type="protein sequence ID" value="MEJ8472582.1"/>
    <property type="molecule type" value="Genomic_DNA"/>
</dbReference>
<feature type="domain" description="RNA polymerase sigma factor 70 region 4 type 2" evidence="8">
    <location>
        <begin position="153"/>
        <end position="204"/>
    </location>
</feature>
<organism evidence="9 10">
    <name type="scientific">Roseibium algae</name>
    <dbReference type="NCBI Taxonomy" id="3123038"/>
    <lineage>
        <taxon>Bacteria</taxon>
        <taxon>Pseudomonadati</taxon>
        <taxon>Pseudomonadota</taxon>
        <taxon>Alphaproteobacteria</taxon>
        <taxon>Hyphomicrobiales</taxon>
        <taxon>Stappiaceae</taxon>
        <taxon>Roseibium</taxon>
    </lineage>
</organism>
<keyword evidence="2 6" id="KW-0805">Transcription regulation</keyword>
<dbReference type="InterPro" id="IPR039425">
    <property type="entry name" value="RNA_pol_sigma-70-like"/>
</dbReference>
<dbReference type="NCBIfam" id="TIGR02937">
    <property type="entry name" value="sigma70-ECF"/>
    <property type="match status" value="1"/>
</dbReference>
<dbReference type="PANTHER" id="PTHR43133:SF8">
    <property type="entry name" value="RNA POLYMERASE SIGMA FACTOR HI_1459-RELATED"/>
    <property type="match status" value="1"/>
</dbReference>
<dbReference type="InterPro" id="IPR007627">
    <property type="entry name" value="RNA_pol_sigma70_r2"/>
</dbReference>
<gene>
    <name evidence="9" type="ORF">V6575_00650</name>
</gene>
<dbReference type="Proteomes" id="UP001385499">
    <property type="component" value="Unassembled WGS sequence"/>
</dbReference>
<keyword evidence="3 6" id="KW-0731">Sigma factor</keyword>
<dbReference type="NCBIfam" id="NF004113">
    <property type="entry name" value="PRK05602.1"/>
    <property type="match status" value="1"/>
</dbReference>
<feature type="domain" description="RNA polymerase sigma-70 region 2" evidence="7">
    <location>
        <begin position="57"/>
        <end position="122"/>
    </location>
</feature>
<comment type="caution">
    <text evidence="9">The sequence shown here is derived from an EMBL/GenBank/DDBJ whole genome shotgun (WGS) entry which is preliminary data.</text>
</comment>
<comment type="similarity">
    <text evidence="1 6">Belongs to the sigma-70 factor family. ECF subfamily.</text>
</comment>
<dbReference type="InterPro" id="IPR000838">
    <property type="entry name" value="RNA_pol_sigma70_ECF_CS"/>
</dbReference>
<evidence type="ECO:0000256" key="5">
    <source>
        <dbReference type="ARBA" id="ARBA00023163"/>
    </source>
</evidence>
<evidence type="ECO:0000256" key="4">
    <source>
        <dbReference type="ARBA" id="ARBA00023125"/>
    </source>
</evidence>
<reference evidence="9 10" key="1">
    <citation type="submission" date="2024-02" db="EMBL/GenBank/DDBJ databases">
        <title>Roseibium algae sp. nov., isolated from marine alga (Grateloupia sp.), showing potential in myo-inositol conversion.</title>
        <authorList>
            <person name="Wang Y."/>
        </authorList>
    </citation>
    <scope>NUCLEOTIDE SEQUENCE [LARGE SCALE GENOMIC DNA]</scope>
    <source>
        <strain evidence="9 10">H3510</strain>
    </source>
</reference>
<dbReference type="SUPFAM" id="SSF88946">
    <property type="entry name" value="Sigma2 domain of RNA polymerase sigma factors"/>
    <property type="match status" value="1"/>
</dbReference>
<evidence type="ECO:0000256" key="2">
    <source>
        <dbReference type="ARBA" id="ARBA00023015"/>
    </source>
</evidence>
<keyword evidence="5 6" id="KW-0804">Transcription</keyword>
<evidence type="ECO:0000256" key="3">
    <source>
        <dbReference type="ARBA" id="ARBA00023082"/>
    </source>
</evidence>
<sequence>MGAQSQDRVQSTMSSQTDFLAERSESAKVNMAELNAMTDDELLFEIGRDSEAAYRLLVERHIDRGYAVAVRILRNPSDAEDVVQEAFLQVWTKRDLWQPDRARFSTWLYRVVSNRCIDLLRRPKVETMETLPELEDDRQDQVQSLVQQEASDTLKEAMTKLPDQQRIALVFSYNENLSNTEIAEIMDTTVSAVESLLKRGRQKLRHLLRSNGGEILSTFTNG</sequence>
<dbReference type="CDD" id="cd06171">
    <property type="entry name" value="Sigma70_r4"/>
    <property type="match status" value="1"/>
</dbReference>
<dbReference type="Pfam" id="PF08281">
    <property type="entry name" value="Sigma70_r4_2"/>
    <property type="match status" value="1"/>
</dbReference>
<name>A0ABU8TEJ8_9HYPH</name>
<dbReference type="Gene3D" id="1.10.10.10">
    <property type="entry name" value="Winged helix-like DNA-binding domain superfamily/Winged helix DNA-binding domain"/>
    <property type="match status" value="1"/>
</dbReference>
<keyword evidence="4 6" id="KW-0238">DNA-binding</keyword>
<evidence type="ECO:0000313" key="10">
    <source>
        <dbReference type="Proteomes" id="UP001385499"/>
    </source>
</evidence>
<accession>A0ABU8TEJ8</accession>
<evidence type="ECO:0000259" key="7">
    <source>
        <dbReference type="Pfam" id="PF04542"/>
    </source>
</evidence>
<evidence type="ECO:0000313" key="9">
    <source>
        <dbReference type="EMBL" id="MEJ8472582.1"/>
    </source>
</evidence>
<dbReference type="InterPro" id="IPR036388">
    <property type="entry name" value="WH-like_DNA-bd_sf"/>
</dbReference>
<evidence type="ECO:0000256" key="1">
    <source>
        <dbReference type="ARBA" id="ARBA00010641"/>
    </source>
</evidence>
<dbReference type="InterPro" id="IPR013325">
    <property type="entry name" value="RNA_pol_sigma_r2"/>
</dbReference>
<dbReference type="Gene3D" id="1.10.1740.10">
    <property type="match status" value="1"/>
</dbReference>
<dbReference type="InterPro" id="IPR013249">
    <property type="entry name" value="RNA_pol_sigma70_r4_t2"/>
</dbReference>